<dbReference type="OrthoDB" id="3497377at2759"/>
<name>A0A4T0VPA5_9PEZI</name>
<dbReference type="EMBL" id="MWPZ01000007">
    <property type="protein sequence ID" value="TIC94031.1"/>
    <property type="molecule type" value="Genomic_DNA"/>
</dbReference>
<evidence type="ECO:0000313" key="2">
    <source>
        <dbReference type="Proteomes" id="UP000305883"/>
    </source>
</evidence>
<organism evidence="1 2">
    <name type="scientific">Colletotrichum higginsianum</name>
    <dbReference type="NCBI Taxonomy" id="80884"/>
    <lineage>
        <taxon>Eukaryota</taxon>
        <taxon>Fungi</taxon>
        <taxon>Dikarya</taxon>
        <taxon>Ascomycota</taxon>
        <taxon>Pezizomycotina</taxon>
        <taxon>Sordariomycetes</taxon>
        <taxon>Hypocreomycetidae</taxon>
        <taxon>Glomerellales</taxon>
        <taxon>Glomerellaceae</taxon>
        <taxon>Colletotrichum</taxon>
        <taxon>Colletotrichum destructivum species complex</taxon>
    </lineage>
</organism>
<dbReference type="AlphaFoldDB" id="A0A4T0VPA5"/>
<comment type="caution">
    <text evidence="1">The sequence shown here is derived from an EMBL/GenBank/DDBJ whole genome shotgun (WGS) entry which is preliminary data.</text>
</comment>
<evidence type="ECO:0000313" key="1">
    <source>
        <dbReference type="EMBL" id="TIC94031.1"/>
    </source>
</evidence>
<reference evidence="1 2" key="1">
    <citation type="journal article" date="2019" name="Genome Biol. Evol.">
        <title>Genomic Plasticity Mediated by Transposable Elements in the Plant Pathogenic Fungus Colletotrichum higginsianum.</title>
        <authorList>
            <person name="Tsushima A."/>
            <person name="Gan P."/>
            <person name="Kumakura N."/>
            <person name="Narusaka M."/>
            <person name="Takano Y."/>
            <person name="Narusaka Y."/>
            <person name="Shirasu K."/>
        </authorList>
    </citation>
    <scope>NUCLEOTIDE SEQUENCE [LARGE SCALE GENOMIC DNA]</scope>
    <source>
        <strain evidence="1 2">MAFF305635-RFP</strain>
    </source>
</reference>
<dbReference type="Proteomes" id="UP000305883">
    <property type="component" value="Unassembled WGS sequence"/>
</dbReference>
<accession>A0A4T0VPA5</accession>
<proteinExistence type="predicted"/>
<gene>
    <name evidence="1" type="ORF">CH35J_009017</name>
</gene>
<protein>
    <submittedName>
        <fullName evidence="1">Uncharacterized protein</fullName>
    </submittedName>
</protein>
<sequence length="202" mass="21058">MNTLSSVSLNRTLPVSTDTTTAAAIMRLPTALLPLAAALVAAVDMAPYVPAAGVDAAFADFVEAYYLASEDQFATTSFTDFWPADNTGVLVIAGRAFPGAASILGVKQSLLPPSGDKSWWHLIRGAAVEAETAADKTFVAEIVIQTTYVGGNCSQAYGDARFTVLKDEVGSARLKPQSGSLSVYNLTVSTTDSPTDIPCSLS</sequence>